<dbReference type="AlphaFoldDB" id="A0A5R9DT28"/>
<evidence type="ECO:0000259" key="3">
    <source>
        <dbReference type="Pfam" id="PF00296"/>
    </source>
</evidence>
<sequence>MSKSSLIHSPNPKIDTSNGIEFGLYSLGDHLPNPHTKKRISAKERIQEIIELAKLAEDAGFDIFQLGESHQEYFVSQSHLLILTAISKATKNIRLSSAVTTIGVLDPVRVYEDAATLDLISNGRMELIAGRASRFGSFDLLGYNSVDYRELFEEKFELLLKLNESERVTWEGEFRAPLNDALILPRPLKNHLPIWRGLGNTMTSAIRAGELGVPVFQATLAGAVMTYANRINNFRTAAKEAEHDIDNIPVGTGGWVFIRESTKEAYRQVYPHINEGFKLTNGESFPKRALAQGQSIKSVVTIGEPSLIIEKILYQHEAFKQQRFSAEIDFAGMEFDEVKKTLYLLADKVMPTVKKYTKS</sequence>
<dbReference type="OrthoDB" id="9776438at2"/>
<dbReference type="Gene3D" id="3.20.20.30">
    <property type="entry name" value="Luciferase-like domain"/>
    <property type="match status" value="1"/>
</dbReference>
<protein>
    <submittedName>
        <fullName evidence="4">LLM class flavin-dependent oxidoreductase</fullName>
    </submittedName>
</protein>
<dbReference type="EMBL" id="VBSP01000046">
    <property type="protein sequence ID" value="TLQ39830.1"/>
    <property type="molecule type" value="Genomic_DNA"/>
</dbReference>
<evidence type="ECO:0000256" key="1">
    <source>
        <dbReference type="ARBA" id="ARBA00023002"/>
    </source>
</evidence>
<evidence type="ECO:0000256" key="2">
    <source>
        <dbReference type="ARBA" id="ARBA00023033"/>
    </source>
</evidence>
<keyword evidence="1" id="KW-0560">Oxidoreductase</keyword>
<proteinExistence type="predicted"/>
<dbReference type="CDD" id="cd00347">
    <property type="entry name" value="Flavin_utilizing_monoxygenases"/>
    <property type="match status" value="1"/>
</dbReference>
<reference evidence="4 5" key="1">
    <citation type="submission" date="2019-05" db="EMBL/GenBank/DDBJ databases">
        <title>The metagenome of a microbial culture collection derived from dairy environment covers the genomic content of the human microbiome.</title>
        <authorList>
            <person name="Roder T."/>
            <person name="Wuthrich D."/>
            <person name="Sattari Z."/>
            <person name="Von Ah U."/>
            <person name="Bar C."/>
            <person name="Ronchi F."/>
            <person name="Macpherson A.J."/>
            <person name="Ganal-Vonarburg S.C."/>
            <person name="Bruggmann R."/>
            <person name="Vergeres G."/>
        </authorList>
    </citation>
    <scope>NUCLEOTIDE SEQUENCE [LARGE SCALE GENOMIC DNA]</scope>
    <source>
        <strain evidence="4 5">FAM 24227</strain>
    </source>
</reference>
<organism evidence="4 5">
    <name type="scientific">Ruoffia tabacinasalis</name>
    <dbReference type="NCBI Taxonomy" id="87458"/>
    <lineage>
        <taxon>Bacteria</taxon>
        <taxon>Bacillati</taxon>
        <taxon>Bacillota</taxon>
        <taxon>Bacilli</taxon>
        <taxon>Lactobacillales</taxon>
        <taxon>Aerococcaceae</taxon>
        <taxon>Ruoffia</taxon>
    </lineage>
</organism>
<dbReference type="PANTHER" id="PTHR30137:SF8">
    <property type="entry name" value="BLR5498 PROTEIN"/>
    <property type="match status" value="1"/>
</dbReference>
<dbReference type="GO" id="GO:0004497">
    <property type="term" value="F:monooxygenase activity"/>
    <property type="evidence" value="ECO:0007669"/>
    <property type="project" value="UniProtKB-KW"/>
</dbReference>
<dbReference type="GO" id="GO:0016705">
    <property type="term" value="F:oxidoreductase activity, acting on paired donors, with incorporation or reduction of molecular oxygen"/>
    <property type="evidence" value="ECO:0007669"/>
    <property type="project" value="InterPro"/>
</dbReference>
<gene>
    <name evidence="4" type="ORF">FEZ33_10125</name>
</gene>
<dbReference type="PANTHER" id="PTHR30137">
    <property type="entry name" value="LUCIFERASE-LIKE MONOOXYGENASE"/>
    <property type="match status" value="1"/>
</dbReference>
<name>A0A5R9DT28_9LACT</name>
<dbReference type="SUPFAM" id="SSF51679">
    <property type="entry name" value="Bacterial luciferase-like"/>
    <property type="match status" value="1"/>
</dbReference>
<dbReference type="Proteomes" id="UP000306420">
    <property type="component" value="Unassembled WGS sequence"/>
</dbReference>
<evidence type="ECO:0000313" key="5">
    <source>
        <dbReference type="Proteomes" id="UP000306420"/>
    </source>
</evidence>
<feature type="domain" description="Luciferase-like" evidence="3">
    <location>
        <begin position="21"/>
        <end position="318"/>
    </location>
</feature>
<keyword evidence="2" id="KW-0503">Monooxygenase</keyword>
<dbReference type="InterPro" id="IPR036661">
    <property type="entry name" value="Luciferase-like_sf"/>
</dbReference>
<accession>A0A5R9DT28</accession>
<comment type="caution">
    <text evidence="4">The sequence shown here is derived from an EMBL/GenBank/DDBJ whole genome shotgun (WGS) entry which is preliminary data.</text>
</comment>
<dbReference type="RefSeq" id="WP_138405269.1">
    <property type="nucleotide sequence ID" value="NZ_VBSP01000046.1"/>
</dbReference>
<dbReference type="InterPro" id="IPR050766">
    <property type="entry name" value="Bact_Lucif_Oxidored"/>
</dbReference>
<dbReference type="Pfam" id="PF00296">
    <property type="entry name" value="Bac_luciferase"/>
    <property type="match status" value="1"/>
</dbReference>
<evidence type="ECO:0000313" key="4">
    <source>
        <dbReference type="EMBL" id="TLQ39830.1"/>
    </source>
</evidence>
<dbReference type="GO" id="GO:0005829">
    <property type="term" value="C:cytosol"/>
    <property type="evidence" value="ECO:0007669"/>
    <property type="project" value="TreeGrafter"/>
</dbReference>
<dbReference type="InterPro" id="IPR011251">
    <property type="entry name" value="Luciferase-like_dom"/>
</dbReference>